<evidence type="ECO:0000256" key="1">
    <source>
        <dbReference type="ARBA" id="ARBA00004651"/>
    </source>
</evidence>
<protein>
    <submittedName>
        <fullName evidence="9">Phosphatase PAP2 family protein</fullName>
    </submittedName>
</protein>
<dbReference type="InterPro" id="IPR036938">
    <property type="entry name" value="PAP2/HPO_sf"/>
</dbReference>
<proteinExistence type="predicted"/>
<evidence type="ECO:0000259" key="8">
    <source>
        <dbReference type="SMART" id="SM00014"/>
    </source>
</evidence>
<gene>
    <name evidence="9" type="ORF">I6N95_02975</name>
</gene>
<dbReference type="AlphaFoldDB" id="A0A940PC18"/>
<evidence type="ECO:0000256" key="3">
    <source>
        <dbReference type="ARBA" id="ARBA00022692"/>
    </source>
</evidence>
<dbReference type="PANTHER" id="PTHR14969">
    <property type="entry name" value="SPHINGOSINE-1-PHOSPHATE PHOSPHOHYDROLASE"/>
    <property type="match status" value="1"/>
</dbReference>
<name>A0A940PC18_9ENTE</name>
<comment type="subcellular location">
    <subcellularLocation>
        <location evidence="1">Cell membrane</location>
        <topology evidence="1">Multi-pass membrane protein</topology>
    </subcellularLocation>
</comment>
<keyword evidence="3 7" id="KW-0812">Transmembrane</keyword>
<evidence type="ECO:0000313" key="10">
    <source>
        <dbReference type="Proteomes" id="UP000674938"/>
    </source>
</evidence>
<dbReference type="InterPro" id="IPR000326">
    <property type="entry name" value="PAP2/HPO"/>
</dbReference>
<dbReference type="Proteomes" id="UP000674938">
    <property type="component" value="Unassembled WGS sequence"/>
</dbReference>
<keyword evidence="2" id="KW-1003">Cell membrane</keyword>
<dbReference type="GO" id="GO:0016787">
    <property type="term" value="F:hydrolase activity"/>
    <property type="evidence" value="ECO:0007669"/>
    <property type="project" value="UniProtKB-KW"/>
</dbReference>
<dbReference type="GO" id="GO:0005886">
    <property type="term" value="C:plasma membrane"/>
    <property type="evidence" value="ECO:0007669"/>
    <property type="project" value="UniProtKB-SubCell"/>
</dbReference>
<evidence type="ECO:0000256" key="2">
    <source>
        <dbReference type="ARBA" id="ARBA00022475"/>
    </source>
</evidence>
<dbReference type="Gene3D" id="1.20.144.10">
    <property type="entry name" value="Phosphatidic acid phosphatase type 2/haloperoxidase"/>
    <property type="match status" value="1"/>
</dbReference>
<evidence type="ECO:0000256" key="6">
    <source>
        <dbReference type="ARBA" id="ARBA00023136"/>
    </source>
</evidence>
<keyword evidence="10" id="KW-1185">Reference proteome</keyword>
<reference evidence="9" key="1">
    <citation type="submission" date="2020-12" db="EMBL/GenBank/DDBJ databases">
        <title>Vagococcus allomyrinae sp. nov. and Enterococcus lavae sp. nov., isolated from the larvae of Allomyrina dichotoma.</title>
        <authorList>
            <person name="Lee S.D."/>
        </authorList>
    </citation>
    <scope>NUCLEOTIDE SEQUENCE</scope>
    <source>
        <strain evidence="9">BWB3-3</strain>
    </source>
</reference>
<dbReference type="EMBL" id="JAEEGA010000002">
    <property type="protein sequence ID" value="MBP1039968.1"/>
    <property type="molecule type" value="Genomic_DNA"/>
</dbReference>
<accession>A0A940PC18</accession>
<dbReference type="PANTHER" id="PTHR14969:SF62">
    <property type="entry name" value="DECAPRENYLPHOSPHORYL-5-PHOSPHORIBOSE PHOSPHATASE RV3807C-RELATED"/>
    <property type="match status" value="1"/>
</dbReference>
<dbReference type="SMART" id="SM00014">
    <property type="entry name" value="acidPPc"/>
    <property type="match status" value="1"/>
</dbReference>
<evidence type="ECO:0000313" key="9">
    <source>
        <dbReference type="EMBL" id="MBP1039968.1"/>
    </source>
</evidence>
<feature type="transmembrane region" description="Helical" evidence="7">
    <location>
        <begin position="32"/>
        <end position="52"/>
    </location>
</feature>
<keyword evidence="6 7" id="KW-0472">Membrane</keyword>
<comment type="caution">
    <text evidence="9">The sequence shown here is derived from an EMBL/GenBank/DDBJ whole genome shotgun (WGS) entry which is preliminary data.</text>
</comment>
<evidence type="ECO:0000256" key="4">
    <source>
        <dbReference type="ARBA" id="ARBA00022801"/>
    </source>
</evidence>
<feature type="transmembrane region" description="Helical" evidence="7">
    <location>
        <begin position="126"/>
        <end position="147"/>
    </location>
</feature>
<feature type="transmembrane region" description="Helical" evidence="7">
    <location>
        <begin position="153"/>
        <end position="175"/>
    </location>
</feature>
<evidence type="ECO:0000256" key="5">
    <source>
        <dbReference type="ARBA" id="ARBA00022989"/>
    </source>
</evidence>
<dbReference type="Pfam" id="PF01569">
    <property type="entry name" value="PAP2"/>
    <property type="match status" value="1"/>
</dbReference>
<keyword evidence="4" id="KW-0378">Hydrolase</keyword>
<dbReference type="RefSeq" id="WP_209524869.1">
    <property type="nucleotide sequence ID" value="NZ_JAEEGA010000002.1"/>
</dbReference>
<evidence type="ECO:0000256" key="7">
    <source>
        <dbReference type="SAM" id="Phobius"/>
    </source>
</evidence>
<dbReference type="SUPFAM" id="SSF48317">
    <property type="entry name" value="Acid phosphatase/Vanadium-dependent haloperoxidase"/>
    <property type="match status" value="1"/>
</dbReference>
<feature type="domain" description="Phosphatidic acid phosphatase type 2/haloperoxidase" evidence="8">
    <location>
        <begin position="58"/>
        <end position="168"/>
    </location>
</feature>
<organism evidence="9 10">
    <name type="scientific">Vagococcus allomyrinae</name>
    <dbReference type="NCBI Taxonomy" id="2794353"/>
    <lineage>
        <taxon>Bacteria</taxon>
        <taxon>Bacillati</taxon>
        <taxon>Bacillota</taxon>
        <taxon>Bacilli</taxon>
        <taxon>Lactobacillales</taxon>
        <taxon>Enterococcaceae</taxon>
        <taxon>Vagococcus</taxon>
    </lineage>
</organism>
<feature type="transmembrane region" description="Helical" evidence="7">
    <location>
        <begin position="58"/>
        <end position="77"/>
    </location>
</feature>
<sequence>MFTTIQSWDQQLINFIQQKVPRSQIPTRLARIINSIGNGGIMWVCLAVFLIARGQQPFGYMIIFADAFYFLVCHQFIKKIVVRKRPFQNNPEIQLEIKTPSSSSFPSGHATISFASTTILFFMNPLVGWIALILSLIVALSRLYLMVHYPSDVLWGMAIGILDGLIAVYVIRLLYHL</sequence>
<keyword evidence="5 7" id="KW-1133">Transmembrane helix</keyword>